<dbReference type="Gene3D" id="1.20.1250.20">
    <property type="entry name" value="MFS general substrate transporter like domains"/>
    <property type="match status" value="2"/>
</dbReference>
<dbReference type="EMBL" id="RFFI01000068">
    <property type="protein sequence ID" value="RMI08878.1"/>
    <property type="molecule type" value="Genomic_DNA"/>
</dbReference>
<feature type="transmembrane region" description="Helical" evidence="7">
    <location>
        <begin position="270"/>
        <end position="288"/>
    </location>
</feature>
<dbReference type="RefSeq" id="WP_122149783.1">
    <property type="nucleotide sequence ID" value="NZ_RFFI01000068.1"/>
</dbReference>
<organism evidence="9 10">
    <name type="scientific">Cellulomonas triticagri</name>
    <dbReference type="NCBI Taxonomy" id="2483352"/>
    <lineage>
        <taxon>Bacteria</taxon>
        <taxon>Bacillati</taxon>
        <taxon>Actinomycetota</taxon>
        <taxon>Actinomycetes</taxon>
        <taxon>Micrococcales</taxon>
        <taxon>Cellulomonadaceae</taxon>
        <taxon>Cellulomonas</taxon>
    </lineage>
</organism>
<dbReference type="Proteomes" id="UP000269289">
    <property type="component" value="Unassembled WGS sequence"/>
</dbReference>
<evidence type="ECO:0000313" key="9">
    <source>
        <dbReference type="EMBL" id="RMI08878.1"/>
    </source>
</evidence>
<dbReference type="PROSITE" id="PS00942">
    <property type="entry name" value="GLPT"/>
    <property type="match status" value="1"/>
</dbReference>
<keyword evidence="10" id="KW-1185">Reference proteome</keyword>
<evidence type="ECO:0000256" key="2">
    <source>
        <dbReference type="ARBA" id="ARBA00009598"/>
    </source>
</evidence>
<sequence>MSRSPDAPARPRRRSTWLAAPPPAPRLAPEEVRRRYPRLRLQVFLGIFVGYAGFYLIRNNVPLISALLIDEGRVSTVGLGLISNAVLISYGLSKFVMAIVSDRSNARYFLPIGLALSALANLALAFVPALSATVAAFATVMFLNGWVQGMGWPPCGRTLVHWFSTSERGIKTAIWNVSHNVGGFGVGALAAAALHLTGNDWTAAFWLPALVALVVAVVSLVLLRDRPESEGLPPVEEYRDDPPKVSADEAAEAAAGVWHVVKTHVLLNRAMLLLALANVFVYALRYGILNWTPVYLSQERGASLGGGIAGFSVFELAGIAGTVLCGWLSDRVFRGNRSLTGIAFMLAVAVMTAVYWLKPTDAPLWMSLVTVATIGGLIYGPVMLIGLQALDMSPRHVAGTAAGYTGLFGYVLGATLASTGIGLMIDRWGWDVTFGFLIGCCLATVALLVAVNRDEKRLLARHAAATSGADPEAPATR</sequence>
<evidence type="ECO:0000313" key="10">
    <source>
        <dbReference type="Proteomes" id="UP000269289"/>
    </source>
</evidence>
<feature type="transmembrane region" description="Helical" evidence="7">
    <location>
        <begin position="133"/>
        <end position="152"/>
    </location>
</feature>
<gene>
    <name evidence="9" type="ORF">EBM89_12645</name>
</gene>
<protein>
    <submittedName>
        <fullName evidence="9">MFS transporter</fullName>
    </submittedName>
</protein>
<feature type="domain" description="Major facilitator superfamily (MFS) profile" evidence="8">
    <location>
        <begin position="39"/>
        <end position="458"/>
    </location>
</feature>
<dbReference type="InterPro" id="IPR011701">
    <property type="entry name" value="MFS"/>
</dbReference>
<dbReference type="InterPro" id="IPR021159">
    <property type="entry name" value="Sugar-P_transporter_CS"/>
</dbReference>
<dbReference type="Pfam" id="PF07690">
    <property type="entry name" value="MFS_1"/>
    <property type="match status" value="1"/>
</dbReference>
<evidence type="ECO:0000256" key="6">
    <source>
        <dbReference type="SAM" id="MobiDB-lite"/>
    </source>
</evidence>
<dbReference type="GO" id="GO:0035435">
    <property type="term" value="P:phosphate ion transmembrane transport"/>
    <property type="evidence" value="ECO:0007669"/>
    <property type="project" value="TreeGrafter"/>
</dbReference>
<dbReference type="InterPro" id="IPR020846">
    <property type="entry name" value="MFS_dom"/>
</dbReference>
<feature type="transmembrane region" description="Helical" evidence="7">
    <location>
        <begin position="364"/>
        <end position="390"/>
    </location>
</feature>
<dbReference type="PANTHER" id="PTHR43826">
    <property type="entry name" value="GLUCOSE-6-PHOSPHATE EXCHANGER SLC37A4"/>
    <property type="match status" value="1"/>
</dbReference>
<proteinExistence type="inferred from homology"/>
<feature type="transmembrane region" description="Helical" evidence="7">
    <location>
        <begin position="339"/>
        <end position="358"/>
    </location>
</feature>
<feature type="transmembrane region" description="Helical" evidence="7">
    <location>
        <begin position="308"/>
        <end position="327"/>
    </location>
</feature>
<dbReference type="SUPFAM" id="SSF103473">
    <property type="entry name" value="MFS general substrate transporter"/>
    <property type="match status" value="1"/>
</dbReference>
<dbReference type="GO" id="GO:0005886">
    <property type="term" value="C:plasma membrane"/>
    <property type="evidence" value="ECO:0007669"/>
    <property type="project" value="UniProtKB-SubCell"/>
</dbReference>
<evidence type="ECO:0000259" key="8">
    <source>
        <dbReference type="PROSITE" id="PS50850"/>
    </source>
</evidence>
<dbReference type="AlphaFoldDB" id="A0A3M2JF00"/>
<feature type="region of interest" description="Disordered" evidence="6">
    <location>
        <begin position="1"/>
        <end position="26"/>
    </location>
</feature>
<dbReference type="OrthoDB" id="8596007at2"/>
<accession>A0A3M2JF00</accession>
<dbReference type="CDD" id="cd17345">
    <property type="entry name" value="MFS_GlpT"/>
    <property type="match status" value="1"/>
</dbReference>
<name>A0A3M2JF00_9CELL</name>
<comment type="subcellular location">
    <subcellularLocation>
        <location evidence="1">Cell membrane</location>
        <topology evidence="1">Multi-pass membrane protein</topology>
    </subcellularLocation>
</comment>
<evidence type="ECO:0000256" key="3">
    <source>
        <dbReference type="ARBA" id="ARBA00022692"/>
    </source>
</evidence>
<feature type="transmembrane region" description="Helical" evidence="7">
    <location>
        <begin position="173"/>
        <end position="197"/>
    </location>
</feature>
<feature type="transmembrane region" description="Helical" evidence="7">
    <location>
        <begin position="431"/>
        <end position="451"/>
    </location>
</feature>
<feature type="transmembrane region" description="Helical" evidence="7">
    <location>
        <begin position="77"/>
        <end position="96"/>
    </location>
</feature>
<feature type="transmembrane region" description="Helical" evidence="7">
    <location>
        <begin position="203"/>
        <end position="223"/>
    </location>
</feature>
<evidence type="ECO:0000256" key="7">
    <source>
        <dbReference type="SAM" id="Phobius"/>
    </source>
</evidence>
<reference evidence="9 10" key="1">
    <citation type="submission" date="2018-10" db="EMBL/GenBank/DDBJ databases">
        <title>Isolation, diversity and antifungal activity of actinobacteria from wheat.</title>
        <authorList>
            <person name="Han C."/>
        </authorList>
    </citation>
    <scope>NUCLEOTIDE SEQUENCE [LARGE SCALE GENOMIC DNA]</scope>
    <source>
        <strain evidence="9 10">NEAU-YY56</strain>
    </source>
</reference>
<feature type="transmembrane region" description="Helical" evidence="7">
    <location>
        <begin position="39"/>
        <end position="57"/>
    </location>
</feature>
<dbReference type="PANTHER" id="PTHR43826:SF6">
    <property type="entry name" value="GLYCEROL-3-PHOSPHATE TRANSPORTER"/>
    <property type="match status" value="1"/>
</dbReference>
<keyword evidence="5 7" id="KW-0472">Membrane</keyword>
<comment type="caution">
    <text evidence="9">The sequence shown here is derived from an EMBL/GenBank/DDBJ whole genome shotgun (WGS) entry which is preliminary data.</text>
</comment>
<dbReference type="PROSITE" id="PS50850">
    <property type="entry name" value="MFS"/>
    <property type="match status" value="1"/>
</dbReference>
<dbReference type="InterPro" id="IPR051337">
    <property type="entry name" value="OPA_Antiporter"/>
</dbReference>
<keyword evidence="4 7" id="KW-1133">Transmembrane helix</keyword>
<evidence type="ECO:0000256" key="5">
    <source>
        <dbReference type="ARBA" id="ARBA00023136"/>
    </source>
</evidence>
<dbReference type="GO" id="GO:0061513">
    <property type="term" value="F:glucose 6-phosphate:phosphate antiporter activity"/>
    <property type="evidence" value="ECO:0007669"/>
    <property type="project" value="TreeGrafter"/>
</dbReference>
<dbReference type="PIRSF" id="PIRSF002808">
    <property type="entry name" value="Hexose_phosphate_transp"/>
    <property type="match status" value="1"/>
</dbReference>
<evidence type="ECO:0000256" key="1">
    <source>
        <dbReference type="ARBA" id="ARBA00004651"/>
    </source>
</evidence>
<feature type="transmembrane region" description="Helical" evidence="7">
    <location>
        <begin position="402"/>
        <end position="425"/>
    </location>
</feature>
<feature type="transmembrane region" description="Helical" evidence="7">
    <location>
        <begin position="108"/>
        <end position="127"/>
    </location>
</feature>
<keyword evidence="3 7" id="KW-0812">Transmembrane</keyword>
<evidence type="ECO:0000256" key="4">
    <source>
        <dbReference type="ARBA" id="ARBA00022989"/>
    </source>
</evidence>
<comment type="similarity">
    <text evidence="2">Belongs to the major facilitator superfamily. Organophosphate:Pi antiporter (OPA) (TC 2.A.1.4) family.</text>
</comment>
<dbReference type="InterPro" id="IPR036259">
    <property type="entry name" value="MFS_trans_sf"/>
</dbReference>
<dbReference type="InterPro" id="IPR000849">
    <property type="entry name" value="Sugar_P_transporter"/>
</dbReference>